<proteinExistence type="predicted"/>
<sequence>MDLEDPSFFLQDDLFQSIESELSDQIYSKDENILIPLTDASRNPLKVLKLEYSNDLPEYPLTDPNGYGYVINVPPNQRRETVEDMVNSTTLQDIQHRISEIKKDATKDAVYRYKVLLYSKESL</sequence>
<accession>Q5B2G5</accession>
<accession>C8VH23</accession>
<dbReference type="RefSeq" id="XP_662869.1">
    <property type="nucleotide sequence ID" value="XM_657777.1"/>
</dbReference>
<dbReference type="GeneID" id="2871545"/>
<reference evidence="2" key="1">
    <citation type="journal article" date="2005" name="Nature">
        <title>Sequencing of Aspergillus nidulans and comparative analysis with A. fumigatus and A. oryzae.</title>
        <authorList>
            <person name="Galagan J.E."/>
            <person name="Calvo S.E."/>
            <person name="Cuomo C."/>
            <person name="Ma L.J."/>
            <person name="Wortman J.R."/>
            <person name="Batzoglou S."/>
            <person name="Lee S.I."/>
            <person name="Basturkmen M."/>
            <person name="Spevak C.C."/>
            <person name="Clutterbuck J."/>
            <person name="Kapitonov V."/>
            <person name="Jurka J."/>
            <person name="Scazzocchio C."/>
            <person name="Farman M."/>
            <person name="Butler J."/>
            <person name="Purcell S."/>
            <person name="Harris S."/>
            <person name="Braus G.H."/>
            <person name="Draht O."/>
            <person name="Busch S."/>
            <person name="D'Enfert C."/>
            <person name="Bouchier C."/>
            <person name="Goldman G.H."/>
            <person name="Bell-Pedersen D."/>
            <person name="Griffiths-Jones S."/>
            <person name="Doonan J.H."/>
            <person name="Yu J."/>
            <person name="Vienken K."/>
            <person name="Pain A."/>
            <person name="Freitag M."/>
            <person name="Selker E.U."/>
            <person name="Archer D.B."/>
            <person name="Penalva M.A."/>
            <person name="Oakley B.R."/>
            <person name="Momany M."/>
            <person name="Tanaka T."/>
            <person name="Kumagai T."/>
            <person name="Asai K."/>
            <person name="Machida M."/>
            <person name="Nierman W.C."/>
            <person name="Denning D.W."/>
            <person name="Caddick M."/>
            <person name="Hynes M."/>
            <person name="Paoletti M."/>
            <person name="Fischer R."/>
            <person name="Miller B."/>
            <person name="Dyer P."/>
            <person name="Sachs M.S."/>
            <person name="Osmani S.A."/>
            <person name="Birren B.W."/>
        </authorList>
    </citation>
    <scope>NUCLEOTIDE SEQUENCE [LARGE SCALE GENOMIC DNA]</scope>
    <source>
        <strain evidence="2">FGSC A4 / ATCC 38163 / CBS 112.46 / NRRL 194 / M139</strain>
    </source>
</reference>
<protein>
    <submittedName>
        <fullName evidence="1">Uncharacterized protein</fullName>
    </submittedName>
</protein>
<dbReference type="HOGENOM" id="CLU_164172_0_0_1"/>
<evidence type="ECO:0000313" key="2">
    <source>
        <dbReference type="Proteomes" id="UP000000560"/>
    </source>
</evidence>
<dbReference type="Proteomes" id="UP000000560">
    <property type="component" value="Chromosome V"/>
</dbReference>
<reference evidence="2" key="2">
    <citation type="journal article" date="2009" name="Fungal Genet. Biol.">
        <title>The 2008 update of the Aspergillus nidulans genome annotation: a community effort.</title>
        <authorList>
            <person name="Wortman J.R."/>
            <person name="Gilsenan J.M."/>
            <person name="Joardar V."/>
            <person name="Deegan J."/>
            <person name="Clutterbuck J."/>
            <person name="Andersen M.R."/>
            <person name="Archer D."/>
            <person name="Bencina M."/>
            <person name="Braus G."/>
            <person name="Coutinho P."/>
            <person name="von Dohren H."/>
            <person name="Doonan J."/>
            <person name="Driessen A.J."/>
            <person name="Durek P."/>
            <person name="Espeso E."/>
            <person name="Fekete E."/>
            <person name="Flipphi M."/>
            <person name="Estrada C.G."/>
            <person name="Geysens S."/>
            <person name="Goldman G."/>
            <person name="de Groot P.W."/>
            <person name="Hansen K."/>
            <person name="Harris S.D."/>
            <person name="Heinekamp T."/>
            <person name="Helmstaedt K."/>
            <person name="Henrissat B."/>
            <person name="Hofmann G."/>
            <person name="Homan T."/>
            <person name="Horio T."/>
            <person name="Horiuchi H."/>
            <person name="James S."/>
            <person name="Jones M."/>
            <person name="Karaffa L."/>
            <person name="Karanyi Z."/>
            <person name="Kato M."/>
            <person name="Keller N."/>
            <person name="Kelly D.E."/>
            <person name="Kiel J.A."/>
            <person name="Kim J.M."/>
            <person name="van der Klei I.J."/>
            <person name="Klis F.M."/>
            <person name="Kovalchuk A."/>
            <person name="Krasevec N."/>
            <person name="Kubicek C.P."/>
            <person name="Liu B."/>
            <person name="Maccabe A."/>
            <person name="Meyer V."/>
            <person name="Mirabito P."/>
            <person name="Miskei M."/>
            <person name="Mos M."/>
            <person name="Mullins J."/>
            <person name="Nelson D.R."/>
            <person name="Nielsen J."/>
            <person name="Oakley B.R."/>
            <person name="Osmani S.A."/>
            <person name="Pakula T."/>
            <person name="Paszewski A."/>
            <person name="Paulsen I."/>
            <person name="Pilsyk S."/>
            <person name="Pocsi I."/>
            <person name="Punt P.J."/>
            <person name="Ram A.F."/>
            <person name="Ren Q."/>
            <person name="Robellet X."/>
            <person name="Robson G."/>
            <person name="Seiboth B."/>
            <person name="van Solingen P."/>
            <person name="Specht T."/>
            <person name="Sun J."/>
            <person name="Taheri-Talesh N."/>
            <person name="Takeshita N."/>
            <person name="Ussery D."/>
            <person name="vanKuyk P.A."/>
            <person name="Visser H."/>
            <person name="van de Vondervoort P.J."/>
            <person name="de Vries R.P."/>
            <person name="Walton J."/>
            <person name="Xiang X."/>
            <person name="Xiong Y."/>
            <person name="Zeng A.P."/>
            <person name="Brandt B.W."/>
            <person name="Cornell M.J."/>
            <person name="van den Hondel C.A."/>
            <person name="Visser J."/>
            <person name="Oliver S.G."/>
            <person name="Turner G."/>
        </authorList>
    </citation>
    <scope>GENOME REANNOTATION</scope>
    <source>
        <strain evidence="2">FGSC A4 / ATCC 38163 / CBS 112.46 / NRRL 194 / M139</strain>
    </source>
</reference>
<name>Q5B2G5_EMENI</name>
<dbReference type="EMBL" id="BN001305">
    <property type="protein sequence ID" value="CBF82215.1"/>
    <property type="molecule type" value="Genomic_DNA"/>
</dbReference>
<dbReference type="AlphaFoldDB" id="Q5B2G5"/>
<gene>
    <name evidence="1" type="ORF">ANIA_05265</name>
</gene>
<dbReference type="InParanoid" id="Q5B2G5"/>
<organism evidence="1 2">
    <name type="scientific">Emericella nidulans (strain FGSC A4 / ATCC 38163 / CBS 112.46 / NRRL 194 / M139)</name>
    <name type="common">Aspergillus nidulans</name>
    <dbReference type="NCBI Taxonomy" id="227321"/>
    <lineage>
        <taxon>Eukaryota</taxon>
        <taxon>Fungi</taxon>
        <taxon>Dikarya</taxon>
        <taxon>Ascomycota</taxon>
        <taxon>Pezizomycotina</taxon>
        <taxon>Eurotiomycetes</taxon>
        <taxon>Eurotiomycetidae</taxon>
        <taxon>Eurotiales</taxon>
        <taxon>Aspergillaceae</taxon>
        <taxon>Aspergillus</taxon>
        <taxon>Aspergillus subgen. Nidulantes</taxon>
    </lineage>
</organism>
<dbReference type="KEGG" id="ani:ANIA_05265"/>
<keyword evidence="2" id="KW-1185">Reference proteome</keyword>
<evidence type="ECO:0000313" key="1">
    <source>
        <dbReference type="EMBL" id="CBF82215.1"/>
    </source>
</evidence>